<keyword evidence="1" id="KW-1133">Transmembrane helix</keyword>
<dbReference type="Pfam" id="PF07584">
    <property type="entry name" value="BatA"/>
    <property type="match status" value="1"/>
</dbReference>
<dbReference type="PANTHER" id="PTHR37464">
    <property type="entry name" value="BLL2463 PROTEIN"/>
    <property type="match status" value="1"/>
</dbReference>
<name>A0A967E621_9FLAO</name>
<evidence type="ECO:0000313" key="4">
    <source>
        <dbReference type="Proteomes" id="UP000707206"/>
    </source>
</evidence>
<dbReference type="InterPro" id="IPR011933">
    <property type="entry name" value="Double_TM_dom"/>
</dbReference>
<evidence type="ECO:0000256" key="1">
    <source>
        <dbReference type="SAM" id="Phobius"/>
    </source>
</evidence>
<dbReference type="SUPFAM" id="SSF52317">
    <property type="entry name" value="Class I glutamine amidotransferase-like"/>
    <property type="match status" value="1"/>
</dbReference>
<evidence type="ECO:0000259" key="2">
    <source>
        <dbReference type="Pfam" id="PF07584"/>
    </source>
</evidence>
<sequence length="640" mass="72392">MQFKYPELLWALLLLLIPIFIHLFQLRKFQKTPFTNVKFLKKVVAESRRSNTLKKWLLLLTRLLLLTGLVLAFAQPFFAEKSALREKEIIVYLDDSFSMQAKKEGTPLLDDAIQTLIRSVPKDQRFTLFTNEQVFRDVTIEGIQNQLLAVSYSSKQLNLEEIFLKGSTFFSQDAATEKNLIVLSDFQTRIASSKTDSLIGTITHLVKMTPDKRDNVSLDSAFIATTTAGNKELTALLSANGAIESTPVSLFNNDTLIAKTSAGFNDEGKATVNFTLPENERVNGKLTISDNGLSYDNQLYFNLDRKEKINALSIGSADATYLRRIFTDDEFQFDNFPLSNLNYSDLALQNLIVLNELERIPTSLITNLKSFTESGGHLVVIPADNCDLPTYNALLSGYFSTNLVQKISAEQDITNISFSHPLYRDVFEKQVSNFQYPKVSQYYGIRTNAPKLLAFQDKSPFLVGNDGVYIFTGSIAPKNSNFINSPLIVPTFYNMGINSLKLPVIYSVLGEQVNLDISTVLAKDHILKVTKEGYEFIPRQQSMPNKVTLTFDGSLNEDGIYNIKDDDRILRNLSFNHQRKESVLTYLATDQLQGSSNSPSITALFEEMEKDNRITELWKWFVILALSMLFVEILIQKLIR</sequence>
<dbReference type="NCBIfam" id="TIGR02226">
    <property type="entry name" value="two_anch"/>
    <property type="match status" value="1"/>
</dbReference>
<feature type="domain" description="Aerotolerance regulator N-terminal" evidence="2">
    <location>
        <begin position="1"/>
        <end position="76"/>
    </location>
</feature>
<keyword evidence="4" id="KW-1185">Reference proteome</keyword>
<protein>
    <recommendedName>
        <fullName evidence="2">Aerotolerance regulator N-terminal domain-containing protein</fullName>
    </recommendedName>
</protein>
<dbReference type="RefSeq" id="WP_152573697.1">
    <property type="nucleotide sequence ID" value="NZ_VIKU02000002.1"/>
</dbReference>
<dbReference type="PANTHER" id="PTHR37464:SF1">
    <property type="entry name" value="BLL2463 PROTEIN"/>
    <property type="match status" value="1"/>
</dbReference>
<accession>A0A967E621</accession>
<keyword evidence="1" id="KW-0812">Transmembrane</keyword>
<keyword evidence="1" id="KW-0472">Membrane</keyword>
<dbReference type="Proteomes" id="UP000707206">
    <property type="component" value="Unassembled WGS sequence"/>
</dbReference>
<reference evidence="3" key="2">
    <citation type="submission" date="2020-03" db="EMBL/GenBank/DDBJ databases">
        <title>Flavobacteriaceae bacterium strain TP-CH-4, a member of the family Flavobacteriaceae isolated from a deep-sea seamount.</title>
        <authorList>
            <person name="Zhang D.-C."/>
        </authorList>
    </citation>
    <scope>NUCLEOTIDE SEQUENCE</scope>
    <source>
        <strain evidence="3">TP-CH-4</strain>
    </source>
</reference>
<proteinExistence type="predicted"/>
<dbReference type="EMBL" id="VIKU02000002">
    <property type="protein sequence ID" value="NHF59175.1"/>
    <property type="molecule type" value="Genomic_DNA"/>
</dbReference>
<reference evidence="3" key="1">
    <citation type="submission" date="2019-07" db="EMBL/GenBank/DDBJ databases">
        <authorList>
            <person name="De-Chao Zhang Q."/>
        </authorList>
    </citation>
    <scope>NUCLEOTIDE SEQUENCE</scope>
    <source>
        <strain evidence="3">TP-CH-4</strain>
    </source>
</reference>
<organism evidence="3 4">
    <name type="scientific">Pelagihabitans pacificus</name>
    <dbReference type="NCBI Taxonomy" id="2696054"/>
    <lineage>
        <taxon>Bacteria</taxon>
        <taxon>Pseudomonadati</taxon>
        <taxon>Bacteroidota</taxon>
        <taxon>Flavobacteriia</taxon>
        <taxon>Flavobacteriales</taxon>
        <taxon>Flavobacteriaceae</taxon>
        <taxon>Pelagihabitans</taxon>
    </lineage>
</organism>
<dbReference type="AlphaFoldDB" id="A0A967E621"/>
<dbReference type="InterPro" id="IPR029062">
    <property type="entry name" value="Class_I_gatase-like"/>
</dbReference>
<dbReference type="InterPro" id="IPR024163">
    <property type="entry name" value="Aerotolerance_reg_N"/>
</dbReference>
<evidence type="ECO:0000313" key="3">
    <source>
        <dbReference type="EMBL" id="NHF59175.1"/>
    </source>
</evidence>
<feature type="transmembrane region" description="Helical" evidence="1">
    <location>
        <begin position="6"/>
        <end position="24"/>
    </location>
</feature>
<gene>
    <name evidence="3" type="ORF">FK220_007480</name>
</gene>
<feature type="transmembrane region" description="Helical" evidence="1">
    <location>
        <begin position="56"/>
        <end position="78"/>
    </location>
</feature>
<comment type="caution">
    <text evidence="3">The sequence shown here is derived from an EMBL/GenBank/DDBJ whole genome shotgun (WGS) entry which is preliminary data.</text>
</comment>